<proteinExistence type="predicted"/>
<feature type="chain" id="PRO_5022057535" evidence="1">
    <location>
        <begin position="21"/>
        <end position="162"/>
    </location>
</feature>
<organism evidence="2 3">
    <name type="scientific">Paracoccus laeviglucosivorans</name>
    <dbReference type="NCBI Taxonomy" id="1197861"/>
    <lineage>
        <taxon>Bacteria</taxon>
        <taxon>Pseudomonadati</taxon>
        <taxon>Pseudomonadota</taxon>
        <taxon>Alphaproteobacteria</taxon>
        <taxon>Rhodobacterales</taxon>
        <taxon>Paracoccaceae</taxon>
        <taxon>Paracoccus</taxon>
    </lineage>
</organism>
<keyword evidence="1" id="KW-0732">Signal</keyword>
<protein>
    <submittedName>
        <fullName evidence="2">Uncharacterized protein</fullName>
    </submittedName>
</protein>
<name>A0A521ARH4_9RHOB</name>
<evidence type="ECO:0000313" key="3">
    <source>
        <dbReference type="Proteomes" id="UP000319014"/>
    </source>
</evidence>
<dbReference type="AlphaFoldDB" id="A0A521ARH4"/>
<dbReference type="Proteomes" id="UP000319014">
    <property type="component" value="Unassembled WGS sequence"/>
</dbReference>
<evidence type="ECO:0000256" key="1">
    <source>
        <dbReference type="SAM" id="SignalP"/>
    </source>
</evidence>
<feature type="signal peptide" evidence="1">
    <location>
        <begin position="1"/>
        <end position="20"/>
    </location>
</feature>
<accession>A0A521ARH4</accession>
<gene>
    <name evidence="2" type="ORF">SAMN06265221_101282</name>
</gene>
<sequence length="162" mass="16903">MKHAVLAFGLGIATASVAVAADPAVLAEGAKAVAICAENMPDIRKTKAALNDAGFRLDESDGRLHAYTRKGARIVVGITTPSARKPACMTVVSKMTPTEAQMLMQPWIKASHAQPIKALSKDHSFSHVGSFKGGPVVISVVNHAELKIVRGAAVIAVGLNNQ</sequence>
<dbReference type="EMBL" id="FXTK01000001">
    <property type="protein sequence ID" value="SMO37386.1"/>
    <property type="molecule type" value="Genomic_DNA"/>
</dbReference>
<evidence type="ECO:0000313" key="2">
    <source>
        <dbReference type="EMBL" id="SMO37386.1"/>
    </source>
</evidence>
<dbReference type="OrthoDB" id="9906830at2"/>
<keyword evidence="3" id="KW-1185">Reference proteome</keyword>
<dbReference type="RefSeq" id="WP_142661387.1">
    <property type="nucleotide sequence ID" value="NZ_FXTK01000001.1"/>
</dbReference>
<reference evidence="2 3" key="1">
    <citation type="submission" date="2017-05" db="EMBL/GenBank/DDBJ databases">
        <authorList>
            <person name="Varghese N."/>
            <person name="Submissions S."/>
        </authorList>
    </citation>
    <scope>NUCLEOTIDE SEQUENCE [LARGE SCALE GENOMIC DNA]</scope>
    <source>
        <strain evidence="2 3">DSM 100094</strain>
    </source>
</reference>